<dbReference type="Pfam" id="PF00622">
    <property type="entry name" value="SPRY"/>
    <property type="match status" value="1"/>
</dbReference>
<dbReference type="InterPro" id="IPR043136">
    <property type="entry name" value="B30.2/SPRY_sf"/>
</dbReference>
<dbReference type="InterPro" id="IPR006595">
    <property type="entry name" value="CTLH_C"/>
</dbReference>
<dbReference type="Pfam" id="PF10607">
    <property type="entry name" value="CTLH"/>
    <property type="match status" value="1"/>
</dbReference>
<dbReference type="CDD" id="cd12909">
    <property type="entry name" value="SPRY_RanBP9_10"/>
    <property type="match status" value="1"/>
</dbReference>
<feature type="domain" description="CTLH" evidence="3">
    <location>
        <begin position="466"/>
        <end position="523"/>
    </location>
</feature>
<dbReference type="AlphaFoldDB" id="A0A9P6XEY1"/>
<dbReference type="InterPro" id="IPR050618">
    <property type="entry name" value="Ubq-SigPath_Reg"/>
</dbReference>
<name>A0A9P6XEY1_RHIOR</name>
<comment type="caution">
    <text evidence="4">The sequence shown here is derived from an EMBL/GenBank/DDBJ whole genome shotgun (WGS) entry which is preliminary data.</text>
</comment>
<feature type="region of interest" description="Disordered" evidence="1">
    <location>
        <begin position="147"/>
        <end position="183"/>
    </location>
</feature>
<dbReference type="InterPro" id="IPR006594">
    <property type="entry name" value="LisH"/>
</dbReference>
<keyword evidence="5" id="KW-1185">Reference proteome</keyword>
<dbReference type="PROSITE" id="PS50188">
    <property type="entry name" value="B302_SPRY"/>
    <property type="match status" value="1"/>
</dbReference>
<sequence>MSSFSISSEVPSRRHAQSVAGFHQRHRNVFSKVLKPKTLREEIQAFYARQVEGIPYIPSYLQNTVYAQLLEQQSLLFKKIPHVKLTAKSEKTVEAPAQKVKWRFVFKADGTVETIPIVSQEEYNTEHFALRRSNEFYGSISALNNNSNNNNNNNNNSSSSSSSINISSNSSSNNNSPLSKAMPSQKEYAALETLLQENFNYSLASQDLRLPTSWNPKTRGDNIELGRNCLQLTYQGPGKDDVEASSIKANHSVKKQCGIYYFEVQIVSKGVDGHIGIGLCRNINSLDRLPGWEEHSWGYYGHNGHISSGPGTEKPYGPRFSTGDVVGCGIDFRDMSAFYTKNGVHLGTAFKNIKDANVFPFIGFKTTGEKVMTNFGSKPFKFDVRQYVLNEKRNLIEDIATKPAKSSHSQSTVINDAAAKSLADKLVLDYLRHHGYSNSAYALEKRMSVLNKEDESMDEDEPLDIDYIRRQEIRQLVLEGDIDNVIEICNQHYPNVLSENICILFNLKCRKFLNMVQAAAEGKKAAETMTTDYDEYEAESLVISNNDNCMKKRINTIADVDSFNCKKKKLRMHTDDELEPFREVMAYGNELKREYEETAKEDSTIKEELTKTFSTLAYSDLSDPTIAYLFETSEKENLALKLNSAILVSLNRYPNSSIERIYRQTSTIIGELVLGGNAKAALLEPESDYLNSYHR</sequence>
<evidence type="ECO:0000313" key="4">
    <source>
        <dbReference type="EMBL" id="KAG1312240.1"/>
    </source>
</evidence>
<dbReference type="SMART" id="SM00667">
    <property type="entry name" value="LisH"/>
    <property type="match status" value="1"/>
</dbReference>
<accession>A0A9P6XEY1</accession>
<evidence type="ECO:0000256" key="1">
    <source>
        <dbReference type="SAM" id="MobiDB-lite"/>
    </source>
</evidence>
<dbReference type="PROSITE" id="PS50896">
    <property type="entry name" value="LISH"/>
    <property type="match status" value="1"/>
</dbReference>
<dbReference type="InterPro" id="IPR001870">
    <property type="entry name" value="B30.2/SPRY"/>
</dbReference>
<dbReference type="InterPro" id="IPR035782">
    <property type="entry name" value="SPRY_RanBP9/10"/>
</dbReference>
<dbReference type="EMBL" id="JAANQT010000302">
    <property type="protein sequence ID" value="KAG1312240.1"/>
    <property type="molecule type" value="Genomic_DNA"/>
</dbReference>
<gene>
    <name evidence="4" type="ORF">G6F64_003183</name>
</gene>
<reference evidence="4" key="1">
    <citation type="journal article" date="2020" name="Microb. Genom.">
        <title>Genetic diversity of clinical and environmental Mucorales isolates obtained from an investigation of mucormycosis cases among solid organ transplant recipients.</title>
        <authorList>
            <person name="Nguyen M.H."/>
            <person name="Kaul D."/>
            <person name="Muto C."/>
            <person name="Cheng S.J."/>
            <person name="Richter R.A."/>
            <person name="Bruno V.M."/>
            <person name="Liu G."/>
            <person name="Beyhan S."/>
            <person name="Sundermann A.J."/>
            <person name="Mounaud S."/>
            <person name="Pasculle A.W."/>
            <person name="Nierman W.C."/>
            <person name="Driscoll E."/>
            <person name="Cumbie R."/>
            <person name="Clancy C.J."/>
            <person name="Dupont C.L."/>
        </authorList>
    </citation>
    <scope>NUCLEOTIDE SEQUENCE</scope>
    <source>
        <strain evidence="4">GL11</strain>
    </source>
</reference>
<dbReference type="InterPro" id="IPR013144">
    <property type="entry name" value="CRA_dom"/>
</dbReference>
<feature type="domain" description="B30.2/SPRY" evidence="2">
    <location>
        <begin position="192"/>
        <end position="380"/>
    </location>
</feature>
<dbReference type="PANTHER" id="PTHR12864">
    <property type="entry name" value="RAN BINDING PROTEIN 9-RELATED"/>
    <property type="match status" value="1"/>
</dbReference>
<dbReference type="InterPro" id="IPR024964">
    <property type="entry name" value="CTLH/CRA"/>
</dbReference>
<dbReference type="InterPro" id="IPR003877">
    <property type="entry name" value="SPRY_dom"/>
</dbReference>
<feature type="compositionally biased region" description="Low complexity" evidence="1">
    <location>
        <begin position="147"/>
        <end position="176"/>
    </location>
</feature>
<proteinExistence type="predicted"/>
<evidence type="ECO:0000313" key="5">
    <source>
        <dbReference type="Proteomes" id="UP000716291"/>
    </source>
</evidence>
<evidence type="ECO:0000259" key="2">
    <source>
        <dbReference type="PROSITE" id="PS50188"/>
    </source>
</evidence>
<dbReference type="PROSITE" id="PS50897">
    <property type="entry name" value="CTLH"/>
    <property type="match status" value="1"/>
</dbReference>
<dbReference type="InterPro" id="IPR013320">
    <property type="entry name" value="ConA-like_dom_sf"/>
</dbReference>
<protein>
    <submittedName>
        <fullName evidence="4">Uncharacterized protein</fullName>
    </submittedName>
</protein>
<dbReference type="SMART" id="SM00757">
    <property type="entry name" value="CRA"/>
    <property type="match status" value="1"/>
</dbReference>
<dbReference type="SMART" id="SM00668">
    <property type="entry name" value="CTLH"/>
    <property type="match status" value="1"/>
</dbReference>
<dbReference type="Proteomes" id="UP000716291">
    <property type="component" value="Unassembled WGS sequence"/>
</dbReference>
<dbReference type="Pfam" id="PF08513">
    <property type="entry name" value="LisH"/>
    <property type="match status" value="1"/>
</dbReference>
<dbReference type="Gene3D" id="2.60.120.920">
    <property type="match status" value="1"/>
</dbReference>
<organism evidence="4 5">
    <name type="scientific">Rhizopus oryzae</name>
    <name type="common">Mucormycosis agent</name>
    <name type="synonym">Rhizopus arrhizus var. delemar</name>
    <dbReference type="NCBI Taxonomy" id="64495"/>
    <lineage>
        <taxon>Eukaryota</taxon>
        <taxon>Fungi</taxon>
        <taxon>Fungi incertae sedis</taxon>
        <taxon>Mucoromycota</taxon>
        <taxon>Mucoromycotina</taxon>
        <taxon>Mucoromycetes</taxon>
        <taxon>Mucorales</taxon>
        <taxon>Mucorineae</taxon>
        <taxon>Rhizopodaceae</taxon>
        <taxon>Rhizopus</taxon>
    </lineage>
</organism>
<evidence type="ECO:0000259" key="3">
    <source>
        <dbReference type="PROSITE" id="PS50897"/>
    </source>
</evidence>
<dbReference type="SUPFAM" id="SSF49899">
    <property type="entry name" value="Concanavalin A-like lectins/glucanases"/>
    <property type="match status" value="1"/>
</dbReference>
<dbReference type="SMART" id="SM00449">
    <property type="entry name" value="SPRY"/>
    <property type="match status" value="1"/>
</dbReference>